<dbReference type="EMBL" id="CAVLGL010000013">
    <property type="protein sequence ID" value="CAK1580533.1"/>
    <property type="molecule type" value="Genomic_DNA"/>
</dbReference>
<protein>
    <recommendedName>
        <fullName evidence="1">HAT C-terminal dimerisation domain-containing protein</fullName>
    </recommendedName>
</protein>
<evidence type="ECO:0000313" key="2">
    <source>
        <dbReference type="EMBL" id="CAK1580533.1"/>
    </source>
</evidence>
<evidence type="ECO:0000259" key="1">
    <source>
        <dbReference type="Pfam" id="PF05699"/>
    </source>
</evidence>
<accession>A0AAV1KD42</accession>
<organism evidence="2 3">
    <name type="scientific">Parnassius mnemosyne</name>
    <name type="common">clouded apollo</name>
    <dbReference type="NCBI Taxonomy" id="213953"/>
    <lineage>
        <taxon>Eukaryota</taxon>
        <taxon>Metazoa</taxon>
        <taxon>Ecdysozoa</taxon>
        <taxon>Arthropoda</taxon>
        <taxon>Hexapoda</taxon>
        <taxon>Insecta</taxon>
        <taxon>Pterygota</taxon>
        <taxon>Neoptera</taxon>
        <taxon>Endopterygota</taxon>
        <taxon>Lepidoptera</taxon>
        <taxon>Glossata</taxon>
        <taxon>Ditrysia</taxon>
        <taxon>Papilionoidea</taxon>
        <taxon>Papilionidae</taxon>
        <taxon>Parnassiinae</taxon>
        <taxon>Parnassini</taxon>
        <taxon>Parnassius</taxon>
        <taxon>Driopa</taxon>
    </lineage>
</organism>
<keyword evidence="3" id="KW-1185">Reference proteome</keyword>
<dbReference type="Proteomes" id="UP001314205">
    <property type="component" value="Unassembled WGS sequence"/>
</dbReference>
<sequence length="275" mass="32036">MDHVSEVISRAFHDSEIAKHFSCRRTKFAAIAYNILGNNFEEKMLAELRPKLENETERNPVFSLIIDKSHMSVLPRCQSFLIELSNQFLQRLPVQDNFLQDLSFIDHQKAVYGEFRTLIRILRRFPNLVATENMQILDNEYRELKLDLSMTNLLSTSSSTSETFMLDTFWSEVSQICDANNKPKYGNLSRFVKQMTILPLSNAKVERIFSDINRIKNQDRNRFNNKNVAAIMHGKEGLRQLEGGCGRFDPDRSMIKLMDSKQLYDNDTQHKDEES</sequence>
<proteinExistence type="predicted"/>
<gene>
    <name evidence="2" type="ORF">PARMNEM_LOCUS2319</name>
</gene>
<dbReference type="AlphaFoldDB" id="A0AAV1KD42"/>
<reference evidence="2 3" key="1">
    <citation type="submission" date="2023-11" db="EMBL/GenBank/DDBJ databases">
        <authorList>
            <person name="Hedman E."/>
            <person name="Englund M."/>
            <person name="Stromberg M."/>
            <person name="Nyberg Akerstrom W."/>
            <person name="Nylinder S."/>
            <person name="Jareborg N."/>
            <person name="Kallberg Y."/>
            <person name="Kronander E."/>
        </authorList>
    </citation>
    <scope>NUCLEOTIDE SEQUENCE [LARGE SCALE GENOMIC DNA]</scope>
</reference>
<dbReference type="GO" id="GO:0046983">
    <property type="term" value="F:protein dimerization activity"/>
    <property type="evidence" value="ECO:0007669"/>
    <property type="project" value="InterPro"/>
</dbReference>
<comment type="caution">
    <text evidence="2">The sequence shown here is derived from an EMBL/GenBank/DDBJ whole genome shotgun (WGS) entry which is preliminary data.</text>
</comment>
<name>A0AAV1KD42_9NEOP</name>
<dbReference type="Pfam" id="PF05699">
    <property type="entry name" value="Dimer_Tnp_hAT"/>
    <property type="match status" value="1"/>
</dbReference>
<dbReference type="InterPro" id="IPR008906">
    <property type="entry name" value="HATC_C_dom"/>
</dbReference>
<evidence type="ECO:0000313" key="3">
    <source>
        <dbReference type="Proteomes" id="UP001314205"/>
    </source>
</evidence>
<feature type="domain" description="HAT C-terminal dimerisation" evidence="1">
    <location>
        <begin position="171"/>
        <end position="232"/>
    </location>
</feature>